<evidence type="ECO:0000313" key="1">
    <source>
        <dbReference type="EMBL" id="CAB3985453.1"/>
    </source>
</evidence>
<evidence type="ECO:0000313" key="2">
    <source>
        <dbReference type="Proteomes" id="UP001152795"/>
    </source>
</evidence>
<dbReference type="AlphaFoldDB" id="A0A6S7G4R0"/>
<accession>A0A6S7G4R0</accession>
<proteinExistence type="predicted"/>
<comment type="caution">
    <text evidence="1">The sequence shown here is derived from an EMBL/GenBank/DDBJ whole genome shotgun (WGS) entry which is preliminary data.</text>
</comment>
<dbReference type="EMBL" id="CACRXK020000874">
    <property type="protein sequence ID" value="CAB3985453.1"/>
    <property type="molecule type" value="Genomic_DNA"/>
</dbReference>
<dbReference type="OrthoDB" id="10069316at2759"/>
<reference evidence="1" key="1">
    <citation type="submission" date="2020-04" db="EMBL/GenBank/DDBJ databases">
        <authorList>
            <person name="Alioto T."/>
            <person name="Alioto T."/>
            <person name="Gomez Garrido J."/>
        </authorList>
    </citation>
    <scope>NUCLEOTIDE SEQUENCE</scope>
    <source>
        <strain evidence="1">A484AB</strain>
    </source>
</reference>
<name>A0A6S7G4R0_PARCT</name>
<organism evidence="1 2">
    <name type="scientific">Paramuricea clavata</name>
    <name type="common">Red gorgonian</name>
    <name type="synonym">Violescent sea-whip</name>
    <dbReference type="NCBI Taxonomy" id="317549"/>
    <lineage>
        <taxon>Eukaryota</taxon>
        <taxon>Metazoa</taxon>
        <taxon>Cnidaria</taxon>
        <taxon>Anthozoa</taxon>
        <taxon>Octocorallia</taxon>
        <taxon>Malacalcyonacea</taxon>
        <taxon>Plexauridae</taxon>
        <taxon>Paramuricea</taxon>
    </lineage>
</organism>
<keyword evidence="2" id="KW-1185">Reference proteome</keyword>
<dbReference type="PANTHER" id="PTHR31424:SF3">
    <property type="entry name" value="RING-TYPE DOMAIN-CONTAINING PROTEIN"/>
    <property type="match status" value="1"/>
</dbReference>
<gene>
    <name evidence="1" type="ORF">PACLA_8A083575</name>
</gene>
<dbReference type="Proteomes" id="UP001152795">
    <property type="component" value="Unassembled WGS sequence"/>
</dbReference>
<dbReference type="PANTHER" id="PTHR31424">
    <property type="entry name" value="PROTEIN CBG23806"/>
    <property type="match status" value="1"/>
</dbReference>
<protein>
    <submittedName>
        <fullName evidence="1">Uncharacterized protein</fullName>
    </submittedName>
</protein>
<sequence length="152" mass="17689">MSKAKDFYWSDEMVRTTEEIQECSLQTGGDKFGCIHPPLIRIPLCNVVPDELHLMLRITDKLEKNLIHSILRRDKLAERGNQRIEKNVYQHKLLQAMKKCGVTFSIWNKPDENGNLTDKYDWTSLMGADKKPSFTTFPTHLQNLFPQITLKL</sequence>